<feature type="region of interest" description="Disordered" evidence="1">
    <location>
        <begin position="138"/>
        <end position="327"/>
    </location>
</feature>
<feature type="compositionally biased region" description="Polar residues" evidence="1">
    <location>
        <begin position="279"/>
        <end position="289"/>
    </location>
</feature>
<name>B8C2P7_THAPS</name>
<organism evidence="3 4">
    <name type="scientific">Thalassiosira pseudonana</name>
    <name type="common">Marine diatom</name>
    <name type="synonym">Cyclotella nana</name>
    <dbReference type="NCBI Taxonomy" id="35128"/>
    <lineage>
        <taxon>Eukaryota</taxon>
        <taxon>Sar</taxon>
        <taxon>Stramenopiles</taxon>
        <taxon>Ochrophyta</taxon>
        <taxon>Bacillariophyta</taxon>
        <taxon>Coscinodiscophyceae</taxon>
        <taxon>Thalassiosirophycidae</taxon>
        <taxon>Thalassiosirales</taxon>
        <taxon>Thalassiosiraceae</taxon>
        <taxon>Thalassiosira</taxon>
    </lineage>
</organism>
<keyword evidence="4" id="KW-1185">Reference proteome</keyword>
<evidence type="ECO:0000313" key="3">
    <source>
        <dbReference type="EMBL" id="EED91984.1"/>
    </source>
</evidence>
<dbReference type="GeneID" id="7449630"/>
<evidence type="ECO:0000256" key="2">
    <source>
        <dbReference type="SAM" id="SignalP"/>
    </source>
</evidence>
<reference evidence="3 4" key="1">
    <citation type="journal article" date="2004" name="Science">
        <title>The genome of the diatom Thalassiosira pseudonana: ecology, evolution, and metabolism.</title>
        <authorList>
            <person name="Armbrust E.V."/>
            <person name="Berges J.A."/>
            <person name="Bowler C."/>
            <person name="Green B.R."/>
            <person name="Martinez D."/>
            <person name="Putnam N.H."/>
            <person name="Zhou S."/>
            <person name="Allen A.E."/>
            <person name="Apt K.E."/>
            <person name="Bechner M."/>
            <person name="Brzezinski M.A."/>
            <person name="Chaal B.K."/>
            <person name="Chiovitti A."/>
            <person name="Davis A.K."/>
            <person name="Demarest M.S."/>
            <person name="Detter J.C."/>
            <person name="Glavina T."/>
            <person name="Goodstein D."/>
            <person name="Hadi M.Z."/>
            <person name="Hellsten U."/>
            <person name="Hildebrand M."/>
            <person name="Jenkins B.D."/>
            <person name="Jurka J."/>
            <person name="Kapitonov V.V."/>
            <person name="Kroger N."/>
            <person name="Lau W.W."/>
            <person name="Lane T.W."/>
            <person name="Larimer F.W."/>
            <person name="Lippmeier J.C."/>
            <person name="Lucas S."/>
            <person name="Medina M."/>
            <person name="Montsant A."/>
            <person name="Obornik M."/>
            <person name="Parker M.S."/>
            <person name="Palenik B."/>
            <person name="Pazour G.J."/>
            <person name="Richardson P.M."/>
            <person name="Rynearson T.A."/>
            <person name="Saito M.A."/>
            <person name="Schwartz D.C."/>
            <person name="Thamatrakoln K."/>
            <person name="Valentin K."/>
            <person name="Vardi A."/>
            <person name="Wilkerson F.P."/>
            <person name="Rokhsar D.S."/>
        </authorList>
    </citation>
    <scope>NUCLEOTIDE SEQUENCE [LARGE SCALE GENOMIC DNA]</scope>
    <source>
        <strain evidence="3 4">CCMP1335</strain>
    </source>
</reference>
<feature type="signal peptide" evidence="2">
    <location>
        <begin position="1"/>
        <end position="18"/>
    </location>
</feature>
<feature type="compositionally biased region" description="Pro residues" evidence="1">
    <location>
        <begin position="300"/>
        <end position="312"/>
    </location>
</feature>
<feature type="compositionally biased region" description="Polar residues" evidence="1">
    <location>
        <begin position="316"/>
        <end position="326"/>
    </location>
</feature>
<feature type="compositionally biased region" description="Low complexity" evidence="1">
    <location>
        <begin position="374"/>
        <end position="399"/>
    </location>
</feature>
<accession>B8C2P7</accession>
<feature type="compositionally biased region" description="Pro residues" evidence="1">
    <location>
        <begin position="263"/>
        <end position="275"/>
    </location>
</feature>
<feature type="compositionally biased region" description="Basic residues" evidence="1">
    <location>
        <begin position="157"/>
        <end position="168"/>
    </location>
</feature>
<feature type="compositionally biased region" description="Low complexity" evidence="1">
    <location>
        <begin position="208"/>
        <end position="224"/>
    </location>
</feature>
<dbReference type="RefSeq" id="XP_002290232.1">
    <property type="nucleotide sequence ID" value="XM_002290196.1"/>
</dbReference>
<feature type="region of interest" description="Disordered" evidence="1">
    <location>
        <begin position="346"/>
        <end position="414"/>
    </location>
</feature>
<sequence>MRVLCLLAFLQVTSFAVSNEVDSELPSRKHLLRNTRDPQQRSLQQKEYRLVKPKDRRVVRKERNSKLAREDDGERTEVIPELERASNGGTFEFEVDDEESVNVVVTVNVETTATEEEEPSEDVDEMCPEWEIVYVKQIQHQHHHHASKSGKGGKSSKSTKSHKSKAGKSVKEVPVKKCKTTKPTSKPAPVTPMPIGGATPIPTMANITPDPTDVPPTSTTSSPTKAGDNITSNPTIDSIETSAPVASAPPNPVPTDVPVLAPTMPPMSGPLPTLPPAEATSSPTVSVPQPTDVPISVAPTMPPMSGPLPTLPPAEATSSPTVSVPQPTDVPISVAPTMPPMSALTSAPVATGSVSPTVNNQTSASPTVNNETIVTDAPSAAPSTTTATDAPSVSAAPSTGEKQPTESPTYMPSYIPTKAPVAGIVPSTAPTTGSGLTTLSWDFEDQQFPIDPWTTGGDGVWAIDDTNADGGSVYSLKSPDLEDDTNPSPQLSNATLTLSDTFAGGVMRMRVLASVLPPRDIFVVYIDGESAAQLVDVQEFTDVVLGVGPGAHVIDFSYQYNFFGVDPLPPSPPSRIGSVWIDNVSIETLAAVP</sequence>
<dbReference type="AlphaFoldDB" id="B8C2P7"/>
<feature type="chain" id="PRO_5002866182" evidence="2">
    <location>
        <begin position="19"/>
        <end position="593"/>
    </location>
</feature>
<reference evidence="3 4" key="2">
    <citation type="journal article" date="2008" name="Nature">
        <title>The Phaeodactylum genome reveals the evolutionary history of diatom genomes.</title>
        <authorList>
            <person name="Bowler C."/>
            <person name="Allen A.E."/>
            <person name="Badger J.H."/>
            <person name="Grimwood J."/>
            <person name="Jabbari K."/>
            <person name="Kuo A."/>
            <person name="Maheswari U."/>
            <person name="Martens C."/>
            <person name="Maumus F."/>
            <person name="Otillar R.P."/>
            <person name="Rayko E."/>
            <person name="Salamov A."/>
            <person name="Vandepoele K."/>
            <person name="Beszteri B."/>
            <person name="Gruber A."/>
            <person name="Heijde M."/>
            <person name="Katinka M."/>
            <person name="Mock T."/>
            <person name="Valentin K."/>
            <person name="Verret F."/>
            <person name="Berges J.A."/>
            <person name="Brownlee C."/>
            <person name="Cadoret J.P."/>
            <person name="Chiovitti A."/>
            <person name="Choi C.J."/>
            <person name="Coesel S."/>
            <person name="De Martino A."/>
            <person name="Detter J.C."/>
            <person name="Durkin C."/>
            <person name="Falciatore A."/>
            <person name="Fournet J."/>
            <person name="Haruta M."/>
            <person name="Huysman M.J."/>
            <person name="Jenkins B.D."/>
            <person name="Jiroutova K."/>
            <person name="Jorgensen R.E."/>
            <person name="Joubert Y."/>
            <person name="Kaplan A."/>
            <person name="Kroger N."/>
            <person name="Kroth P.G."/>
            <person name="La Roche J."/>
            <person name="Lindquist E."/>
            <person name="Lommer M."/>
            <person name="Martin-Jezequel V."/>
            <person name="Lopez P.J."/>
            <person name="Lucas S."/>
            <person name="Mangogna M."/>
            <person name="McGinnis K."/>
            <person name="Medlin L.K."/>
            <person name="Montsant A."/>
            <person name="Oudot-Le Secq M.P."/>
            <person name="Napoli C."/>
            <person name="Obornik M."/>
            <person name="Parker M.S."/>
            <person name="Petit J.L."/>
            <person name="Porcel B.M."/>
            <person name="Poulsen N."/>
            <person name="Robison M."/>
            <person name="Rychlewski L."/>
            <person name="Rynearson T.A."/>
            <person name="Schmutz J."/>
            <person name="Shapiro H."/>
            <person name="Siaut M."/>
            <person name="Stanley M."/>
            <person name="Sussman M.R."/>
            <person name="Taylor A.R."/>
            <person name="Vardi A."/>
            <person name="von Dassow P."/>
            <person name="Vyverman W."/>
            <person name="Willis A."/>
            <person name="Wyrwicz L.S."/>
            <person name="Rokhsar D.S."/>
            <person name="Weissenbach J."/>
            <person name="Armbrust E.V."/>
            <person name="Green B.R."/>
            <person name="Van de Peer Y."/>
            <person name="Grigoriev I.V."/>
        </authorList>
    </citation>
    <scope>NUCLEOTIDE SEQUENCE [LARGE SCALE GENOMIC DNA]</scope>
    <source>
        <strain evidence="3 4">CCMP1335</strain>
    </source>
</reference>
<dbReference type="KEGG" id="tps:THAPSDRAFT_5357"/>
<keyword evidence="2" id="KW-0732">Signal</keyword>
<dbReference type="STRING" id="35128.B8C2P7"/>
<dbReference type="InParanoid" id="B8C2P7"/>
<feature type="compositionally biased region" description="Polar residues" evidence="1">
    <location>
        <begin position="352"/>
        <end position="373"/>
    </location>
</feature>
<evidence type="ECO:0000256" key="1">
    <source>
        <dbReference type="SAM" id="MobiDB-lite"/>
    </source>
</evidence>
<dbReference type="PaxDb" id="35128-Thaps5357"/>
<proteinExistence type="predicted"/>
<evidence type="ECO:0000313" key="4">
    <source>
        <dbReference type="Proteomes" id="UP000001449"/>
    </source>
</evidence>
<feature type="compositionally biased region" description="Polar residues" evidence="1">
    <location>
        <begin position="229"/>
        <end position="241"/>
    </location>
</feature>
<gene>
    <name evidence="3" type="ORF">THAPSDRAFT_5357</name>
</gene>
<dbReference type="Proteomes" id="UP000001449">
    <property type="component" value="Chromosome 5"/>
</dbReference>
<dbReference type="EMBL" id="CM000642">
    <property type="protein sequence ID" value="EED91984.1"/>
    <property type="molecule type" value="Genomic_DNA"/>
</dbReference>
<feature type="compositionally biased region" description="Polar residues" evidence="1">
    <location>
        <begin position="400"/>
        <end position="410"/>
    </location>
</feature>
<feature type="compositionally biased region" description="Basic residues" evidence="1">
    <location>
        <begin position="139"/>
        <end position="148"/>
    </location>
</feature>
<dbReference type="HOGENOM" id="CLU_460457_0_0_1"/>
<protein>
    <submittedName>
        <fullName evidence="3">Uncharacterized protein</fullName>
    </submittedName>
</protein>